<dbReference type="dictyBase" id="DDB_G0293108"/>
<evidence type="ECO:0000313" key="2">
    <source>
        <dbReference type="Proteomes" id="UP000002195"/>
    </source>
</evidence>
<protein>
    <submittedName>
        <fullName evidence="1">Uncharacterized protein</fullName>
    </submittedName>
</protein>
<dbReference type="KEGG" id="ddi:DDB_G0293108"/>
<dbReference type="InParanoid" id="Q54C86"/>
<dbReference type="AlphaFoldDB" id="Q54C86"/>
<dbReference type="GeneID" id="8629057"/>
<dbReference type="FunCoup" id="Q54C86">
    <property type="interactions" value="877"/>
</dbReference>
<dbReference type="RefSeq" id="XP_629333.1">
    <property type="nucleotide sequence ID" value="XM_629331.1"/>
</dbReference>
<dbReference type="eggNOG" id="ENOG502RCVC">
    <property type="taxonomic scope" value="Eukaryota"/>
</dbReference>
<comment type="caution">
    <text evidence="1">The sequence shown here is derived from an EMBL/GenBank/DDBJ whole genome shotgun (WGS) entry which is preliminary data.</text>
</comment>
<accession>Q54C86</accession>
<name>Q54C86_DICDI</name>
<dbReference type="OMA" id="IVITMRT"/>
<reference evidence="1 2" key="1">
    <citation type="journal article" date="2005" name="Nature">
        <title>The genome of the social amoeba Dictyostelium discoideum.</title>
        <authorList>
            <consortium name="The Dictyostelium discoideum Sequencing Consortium"/>
            <person name="Eichinger L."/>
            <person name="Pachebat J.A."/>
            <person name="Glockner G."/>
            <person name="Rajandream M.A."/>
            <person name="Sucgang R."/>
            <person name="Berriman M."/>
            <person name="Song J."/>
            <person name="Olsen R."/>
            <person name="Szafranski K."/>
            <person name="Xu Q."/>
            <person name="Tunggal B."/>
            <person name="Kummerfeld S."/>
            <person name="Madera M."/>
            <person name="Konfortov B.A."/>
            <person name="Rivero F."/>
            <person name="Bankier A.T."/>
            <person name="Lehmann R."/>
            <person name="Hamlin N."/>
            <person name="Davies R."/>
            <person name="Gaudet P."/>
            <person name="Fey P."/>
            <person name="Pilcher K."/>
            <person name="Chen G."/>
            <person name="Saunders D."/>
            <person name="Sodergren E."/>
            <person name="Davis P."/>
            <person name="Kerhornou A."/>
            <person name="Nie X."/>
            <person name="Hall N."/>
            <person name="Anjard C."/>
            <person name="Hemphill L."/>
            <person name="Bason N."/>
            <person name="Farbrother P."/>
            <person name="Desany B."/>
            <person name="Just E."/>
            <person name="Morio T."/>
            <person name="Rost R."/>
            <person name="Churcher C."/>
            <person name="Cooper J."/>
            <person name="Haydock S."/>
            <person name="van Driessche N."/>
            <person name="Cronin A."/>
            <person name="Goodhead I."/>
            <person name="Muzny D."/>
            <person name="Mourier T."/>
            <person name="Pain A."/>
            <person name="Lu M."/>
            <person name="Harper D."/>
            <person name="Lindsay R."/>
            <person name="Hauser H."/>
            <person name="James K."/>
            <person name="Quiles M."/>
            <person name="Madan Babu M."/>
            <person name="Saito T."/>
            <person name="Buchrieser C."/>
            <person name="Wardroper A."/>
            <person name="Felder M."/>
            <person name="Thangavelu M."/>
            <person name="Johnson D."/>
            <person name="Knights A."/>
            <person name="Loulseged H."/>
            <person name="Mungall K."/>
            <person name="Oliver K."/>
            <person name="Price C."/>
            <person name="Quail M.A."/>
            <person name="Urushihara H."/>
            <person name="Hernandez J."/>
            <person name="Rabbinowitsch E."/>
            <person name="Steffen D."/>
            <person name="Sanders M."/>
            <person name="Ma J."/>
            <person name="Kohara Y."/>
            <person name="Sharp S."/>
            <person name="Simmonds M."/>
            <person name="Spiegler S."/>
            <person name="Tivey A."/>
            <person name="Sugano S."/>
            <person name="White B."/>
            <person name="Walker D."/>
            <person name="Woodward J."/>
            <person name="Winckler T."/>
            <person name="Tanaka Y."/>
            <person name="Shaulsky G."/>
            <person name="Schleicher M."/>
            <person name="Weinstock G."/>
            <person name="Rosenthal A."/>
            <person name="Cox E.C."/>
            <person name="Chisholm R.L."/>
            <person name="Gibbs R."/>
            <person name="Loomis W.F."/>
            <person name="Platzer M."/>
            <person name="Kay R.R."/>
            <person name="Williams J."/>
            <person name="Dear P.H."/>
            <person name="Noegel A.A."/>
            <person name="Barrell B."/>
            <person name="Kuspa A."/>
        </authorList>
    </citation>
    <scope>NUCLEOTIDE SEQUENCE [LARGE SCALE GENOMIC DNA]</scope>
    <source>
        <strain evidence="1 2">AX4</strain>
    </source>
</reference>
<proteinExistence type="predicted"/>
<dbReference type="PaxDb" id="44689-DDB0191786"/>
<evidence type="ECO:0000313" key="1">
    <source>
        <dbReference type="EMBL" id="EAL60906.1"/>
    </source>
</evidence>
<dbReference type="EMBL" id="AAFI02000199">
    <property type="protein sequence ID" value="EAL60906.1"/>
    <property type="molecule type" value="Genomic_DNA"/>
</dbReference>
<keyword evidence="2" id="KW-1185">Reference proteome</keyword>
<dbReference type="Proteomes" id="UP000002195">
    <property type="component" value="Unassembled WGS sequence"/>
</dbReference>
<gene>
    <name evidence="1" type="ORF">DDB_G0293108</name>
</gene>
<organism evidence="1 2">
    <name type="scientific">Dictyostelium discoideum</name>
    <name type="common">Social amoeba</name>
    <dbReference type="NCBI Taxonomy" id="44689"/>
    <lineage>
        <taxon>Eukaryota</taxon>
        <taxon>Amoebozoa</taxon>
        <taxon>Evosea</taxon>
        <taxon>Eumycetozoa</taxon>
        <taxon>Dictyostelia</taxon>
        <taxon>Dictyosteliales</taxon>
        <taxon>Dictyosteliaceae</taxon>
        <taxon>Dictyostelium</taxon>
    </lineage>
</organism>
<sequence>MEEIITFSTYESQIYGFSCDYPSNWIKTDNSFFVVGFKEKEELTYPSFNIQIIDLSMFSRDTSLVKVDQFQQMIMGEILRVGAKPSSFSDELIGGKYNGRSIIYYLPNDHMKSKQSFFFDQGHAYIISYTSKADEFFQQHLYVHDHAISSFNLFKCKGYKFLQLSMNSLLLSSSSSSSTSNSNEIYLEYFYPKDWSKKINGDIQHIYKDEKVVLDGGLVFSITKSDSEFTNDGSLGDECKDIQINLNYRDGNGKKLVVVAKQYDSDNGRDVLFQFDQWIRLSFRVPNGDKAYYVKVFDRLINYLGVTSGHILKARSPLPYDIFDNLMVGYNLNIPKSFELASIKPNGEMISFKDTTKNTNDLPYCVRIAVEDISSAGIIRLNEYSNDVIGRMLQLLPESKLLTEEPSFIRLDKHLASTASIQCYDVELGQPSIQLIATSVQKSHGIVITMRTKASNQFGIIYKKSFYIFDSFCYYYE</sequence>
<dbReference type="VEuPathDB" id="AmoebaDB:DDB_G0293108"/>
<dbReference type="HOGENOM" id="CLU_632282_0_0_1"/>